<dbReference type="Pfam" id="PF03190">
    <property type="entry name" value="Thioredox_DsbH"/>
    <property type="match status" value="1"/>
</dbReference>
<dbReference type="AlphaFoldDB" id="A0A0U5H7Q1"/>
<keyword evidence="4" id="KW-1185">Reference proteome</keyword>
<reference evidence="4" key="1">
    <citation type="journal article" date="2016" name="Environ. Microbiol.">
        <title>The complete genome of a viable archaeum isolated from 123-million-year-old rock salt.</title>
        <authorList>
            <person name="Jaakkola S.T."/>
            <person name="Pfeiffer F."/>
            <person name="Ravantti J.J."/>
            <person name="Guo Q."/>
            <person name="Liu Y."/>
            <person name="Chen X."/>
            <person name="Ma H."/>
            <person name="Yang C."/>
            <person name="Oksanen H.M."/>
            <person name="Bamford D.H."/>
        </authorList>
    </citation>
    <scope>NUCLEOTIDE SEQUENCE</scope>
    <source>
        <strain evidence="4">JI20-1</strain>
    </source>
</reference>
<dbReference type="PIRSF" id="PIRSF006402">
    <property type="entry name" value="UCP006402_thioredoxin"/>
    <property type="match status" value="1"/>
</dbReference>
<dbReference type="SUPFAM" id="SSF48208">
    <property type="entry name" value="Six-hairpin glycosidases"/>
    <property type="match status" value="1"/>
</dbReference>
<dbReference type="SUPFAM" id="SSF52833">
    <property type="entry name" value="Thioredoxin-like"/>
    <property type="match status" value="1"/>
</dbReference>
<dbReference type="GeneID" id="26659852"/>
<dbReference type="OrthoDB" id="202131at2157"/>
<dbReference type="RefSeq" id="WP_059057600.1">
    <property type="nucleotide sequence ID" value="NZ_CEML01000001.1"/>
</dbReference>
<evidence type="ECO:0000259" key="2">
    <source>
        <dbReference type="Pfam" id="PF03190"/>
    </source>
</evidence>
<name>A0A0U5H7Q1_9EURY</name>
<dbReference type="KEGG" id="hhb:Hhub_3240"/>
<sequence>MDESADATRVEWREWGEEAFAEAADRDVPLLVSLVASWSDWCRQMDERTYAEPRIAANVNDDFVPVRVDADRHPRVRERYNMGGFPSTVFVTPAGDHIAGATFLEPEGFRQVLQRVRETYDEKGEDAGSEPRALRGGEPPVGPVNADIERLLAGQLGEQFDGEHGGWGTDEKFPLPATVEFALKRERDQALRTLDAVRRNLADDVDGGFFRFAHGRDWSDPQREKVLAENASLLRAFASAYLHTGSEDYREPAEHTIDYATGTLWTGEAFGGSQAAGEYFEQSADERASHAEPPVDETAYADVNALTADALLSFAAYTDDDTATRYAERTLDYLREALVDGATVRHFDEPDAPTGLLADRARVVQAFATAAQVLGGDYLDTAVTVADATIDDLQDATGAFLDGPLEGAGLLDQPLRPIDDTAVMADALVDLHYLTRDARYHEAASDAVGAFAGAAERMGPQVAAYGTAASRVVSDPLVVEVADEAGSDLHRAALRMADHEKVVVPNADGEAGTAWLVEADGTSDAVDSPEALADLVASTQ</sequence>
<protein>
    <submittedName>
        <fullName evidence="3">YyaL family protein</fullName>
    </submittedName>
</protein>
<feature type="domain" description="Spermatogenesis-associated protein 20-like TRX" evidence="2">
    <location>
        <begin position="7"/>
        <end position="127"/>
    </location>
</feature>
<accession>A0A0U5H7Q1</accession>
<evidence type="ECO:0000313" key="3">
    <source>
        <dbReference type="EMBL" id="CQH60541.1"/>
    </source>
</evidence>
<dbReference type="STRING" id="1407499.HHUB_3240"/>
<dbReference type="InterPro" id="IPR004879">
    <property type="entry name" value="Ssp411-like_TRX"/>
</dbReference>
<feature type="region of interest" description="Disordered" evidence="1">
    <location>
        <begin position="121"/>
        <end position="140"/>
    </location>
</feature>
<dbReference type="PANTHER" id="PTHR42899">
    <property type="entry name" value="SPERMATOGENESIS-ASSOCIATED PROTEIN 20"/>
    <property type="match status" value="1"/>
</dbReference>
<evidence type="ECO:0000313" key="4">
    <source>
        <dbReference type="Proteomes" id="UP000066737"/>
    </source>
</evidence>
<proteinExistence type="predicted"/>
<gene>
    <name evidence="3" type="ORF">HHUB_3240</name>
</gene>
<dbReference type="Gene3D" id="1.50.10.10">
    <property type="match status" value="1"/>
</dbReference>
<dbReference type="InterPro" id="IPR012341">
    <property type="entry name" value="6hp_glycosidase-like_sf"/>
</dbReference>
<dbReference type="Proteomes" id="UP000066737">
    <property type="component" value="Chromosome I"/>
</dbReference>
<dbReference type="EMBL" id="LN831302">
    <property type="protein sequence ID" value="CQH60541.1"/>
    <property type="molecule type" value="Genomic_DNA"/>
</dbReference>
<evidence type="ECO:0000256" key="1">
    <source>
        <dbReference type="SAM" id="MobiDB-lite"/>
    </source>
</evidence>
<dbReference type="PANTHER" id="PTHR42899:SF1">
    <property type="entry name" value="SPERMATOGENESIS-ASSOCIATED PROTEIN 20"/>
    <property type="match status" value="1"/>
</dbReference>
<organism evidence="3 4">
    <name type="scientific">Halobacterium hubeiense</name>
    <dbReference type="NCBI Taxonomy" id="1407499"/>
    <lineage>
        <taxon>Archaea</taxon>
        <taxon>Methanobacteriati</taxon>
        <taxon>Methanobacteriota</taxon>
        <taxon>Stenosarchaea group</taxon>
        <taxon>Halobacteria</taxon>
        <taxon>Halobacteriales</taxon>
        <taxon>Halobacteriaceae</taxon>
        <taxon>Halobacterium</taxon>
    </lineage>
</organism>
<dbReference type="InterPro" id="IPR036249">
    <property type="entry name" value="Thioredoxin-like_sf"/>
</dbReference>
<dbReference type="InterPro" id="IPR024705">
    <property type="entry name" value="Ssp411"/>
</dbReference>
<dbReference type="InterPro" id="IPR008928">
    <property type="entry name" value="6-hairpin_glycosidase_sf"/>
</dbReference>
<dbReference type="GO" id="GO:0005975">
    <property type="term" value="P:carbohydrate metabolic process"/>
    <property type="evidence" value="ECO:0007669"/>
    <property type="project" value="InterPro"/>
</dbReference>
<dbReference type="Gene3D" id="3.40.30.10">
    <property type="entry name" value="Glutaredoxin"/>
    <property type="match status" value="1"/>
</dbReference>